<feature type="region of interest" description="Disordered" evidence="3">
    <location>
        <begin position="130"/>
        <end position="150"/>
    </location>
</feature>
<name>A0A6P6Y2N3_DERPT</name>
<dbReference type="OMA" id="LEHIEMM"/>
<feature type="domain" description="SAM" evidence="4">
    <location>
        <begin position="340"/>
        <end position="403"/>
    </location>
</feature>
<gene>
    <name evidence="6" type="primary">LOC113793880</name>
</gene>
<evidence type="ECO:0000256" key="1">
    <source>
        <dbReference type="ARBA" id="ARBA00022737"/>
    </source>
</evidence>
<feature type="compositionally biased region" description="Low complexity" evidence="3">
    <location>
        <begin position="237"/>
        <end position="255"/>
    </location>
</feature>
<dbReference type="CTD" id="36673"/>
<dbReference type="InterPro" id="IPR001660">
    <property type="entry name" value="SAM"/>
</dbReference>
<feature type="region of interest" description="Disordered" evidence="3">
    <location>
        <begin position="289"/>
        <end position="312"/>
    </location>
</feature>
<feature type="compositionally biased region" description="Low complexity" evidence="3">
    <location>
        <begin position="1058"/>
        <end position="1097"/>
    </location>
</feature>
<dbReference type="AlphaFoldDB" id="A0A6P6Y2N3"/>
<feature type="domain" description="SAM" evidence="4">
    <location>
        <begin position="409"/>
        <end position="473"/>
    </location>
</feature>
<keyword evidence="5" id="KW-1185">Reference proteome</keyword>
<dbReference type="SUPFAM" id="SSF47769">
    <property type="entry name" value="SAM/Pointed domain"/>
    <property type="match status" value="2"/>
</dbReference>
<dbReference type="KEGG" id="dpte:113793880"/>
<dbReference type="Proteomes" id="UP000515146">
    <property type="component" value="Unplaced"/>
</dbReference>
<feature type="region of interest" description="Disordered" evidence="3">
    <location>
        <begin position="215"/>
        <end position="255"/>
    </location>
</feature>
<feature type="compositionally biased region" description="Polar residues" evidence="3">
    <location>
        <begin position="1098"/>
        <end position="1112"/>
    </location>
</feature>
<dbReference type="PROSITE" id="PS50105">
    <property type="entry name" value="SAM_DOMAIN"/>
    <property type="match status" value="2"/>
</dbReference>
<feature type="region of interest" description="Disordered" evidence="3">
    <location>
        <begin position="1044"/>
        <end position="1120"/>
    </location>
</feature>
<feature type="compositionally biased region" description="Polar residues" evidence="3">
    <location>
        <begin position="215"/>
        <end position="236"/>
    </location>
</feature>
<dbReference type="Pfam" id="PF07647">
    <property type="entry name" value="SAM_2"/>
    <property type="match status" value="1"/>
</dbReference>
<dbReference type="SMART" id="SM00454">
    <property type="entry name" value="SAM"/>
    <property type="match status" value="2"/>
</dbReference>
<dbReference type="InterPro" id="IPR033635">
    <property type="entry name" value="ANKS1/Caskin"/>
</dbReference>
<feature type="region of interest" description="Disordered" evidence="3">
    <location>
        <begin position="964"/>
        <end position="1031"/>
    </location>
</feature>
<evidence type="ECO:0000256" key="2">
    <source>
        <dbReference type="ARBA" id="ARBA00023043"/>
    </source>
</evidence>
<organism evidence="5 6">
    <name type="scientific">Dermatophagoides pteronyssinus</name>
    <name type="common">European house dust mite</name>
    <dbReference type="NCBI Taxonomy" id="6956"/>
    <lineage>
        <taxon>Eukaryota</taxon>
        <taxon>Metazoa</taxon>
        <taxon>Ecdysozoa</taxon>
        <taxon>Arthropoda</taxon>
        <taxon>Chelicerata</taxon>
        <taxon>Arachnida</taxon>
        <taxon>Acari</taxon>
        <taxon>Acariformes</taxon>
        <taxon>Sarcoptiformes</taxon>
        <taxon>Astigmata</taxon>
        <taxon>Psoroptidia</taxon>
        <taxon>Analgoidea</taxon>
        <taxon>Pyroglyphidae</taxon>
        <taxon>Dermatophagoidinae</taxon>
        <taxon>Dermatophagoides</taxon>
    </lineage>
</organism>
<dbReference type="Gene3D" id="1.10.150.50">
    <property type="entry name" value="Transcription Factor, Ets-1"/>
    <property type="match status" value="2"/>
</dbReference>
<dbReference type="InterPro" id="IPR013761">
    <property type="entry name" value="SAM/pointed_sf"/>
</dbReference>
<dbReference type="CDD" id="cd09498">
    <property type="entry name" value="SAM_caskin1_2_repeat2"/>
    <property type="match status" value="1"/>
</dbReference>
<dbReference type="Pfam" id="PF00536">
    <property type="entry name" value="SAM_1"/>
    <property type="match status" value="1"/>
</dbReference>
<feature type="compositionally biased region" description="Low complexity" evidence="3">
    <location>
        <begin position="296"/>
        <end position="308"/>
    </location>
</feature>
<keyword evidence="2" id="KW-0040">ANK repeat</keyword>
<feature type="compositionally biased region" description="Low complexity" evidence="3">
    <location>
        <begin position="1013"/>
        <end position="1031"/>
    </location>
</feature>
<evidence type="ECO:0000313" key="6">
    <source>
        <dbReference type="RefSeq" id="XP_027199757.1"/>
    </source>
</evidence>
<dbReference type="InterPro" id="IPR035498">
    <property type="entry name" value="Caskin1/2_SAM_2"/>
</dbReference>
<dbReference type="InParanoid" id="A0A6P6Y2N3"/>
<dbReference type="RefSeq" id="XP_027199757.1">
    <property type="nucleotide sequence ID" value="XM_027343956.1"/>
</dbReference>
<accession>A0A6P6Y2N3</accession>
<dbReference type="OrthoDB" id="5314041at2759"/>
<evidence type="ECO:0000256" key="3">
    <source>
        <dbReference type="SAM" id="MobiDB-lite"/>
    </source>
</evidence>
<feature type="compositionally biased region" description="Basic and acidic residues" evidence="3">
    <location>
        <begin position="964"/>
        <end position="978"/>
    </location>
</feature>
<evidence type="ECO:0000259" key="4">
    <source>
        <dbReference type="PROSITE" id="PS50105"/>
    </source>
</evidence>
<evidence type="ECO:0000313" key="5">
    <source>
        <dbReference type="Proteomes" id="UP000515146"/>
    </source>
</evidence>
<feature type="compositionally biased region" description="Polar residues" evidence="3">
    <location>
        <begin position="886"/>
        <end position="915"/>
    </location>
</feature>
<sequence>MFVCLKQFDSAHHPNNNNNLPASIIGLNRHPSTANKHSLGNNFIGKNIPPPSLPSEILTTPTTPTANNQFFTAVNDDEIVDNDLYLYNQPQQQHVQLINQNDPQFYYDGNNYYCSNRQYPLTLLSPSSSTSLSSTISSSSSSMNHNHHPTIVPNVHDPRAYNHNNNNLRFSSVSFDSGHGSSSNAEITTFINKSVQQPQSSSSTLNQNRVSIQSYESTGSNTSSIDPLQHKQQQQKSSSISSSSSSSSSKSSSSFCSSSSLSTSTTATNSSSSPSQSQIDSFTAANNVFLNMKPPSSSQQQQQSSSSSFGNVQNMKNEKERLLAKAGPLTIAEMLLHGVADSEMIHVWLQKIQLSQYEQNFLDACYDMSTISRMTPQDLIAIGITDPKARSLFTNEIQKLKVPENLPDYRPSSLYEWLKLLNMDCYHQGLCQQGYTTIDHVLQLTWEDLEDVGINKLGHQKKILLAIKKTKSIKSSSIDMNDSIGNSHRPTSNGNDFNQMLPPPMPIPPPPQSPSHGILPLSIPSSPSSIQSIYDQTLHHHTKLPYNKPVTIDTFALANGQTTTTTVPNNNNAESQQQQQPYQDVMIKMYANNNHTPRSMMTSPINNNNDNSMMMTNRPIMMMENCHIIDKRTNPMAPMIMSAMDSKSQQRMHTFQQQQQQHPYLQQQTQQPNLMRNNSMIQNNHHQNDNNLLINQSNRRRSLESLNIISSNEYNNNNDNGGSPVIYANMSNIILNSSVPQQQQQRLLSSPYQYSNNNCDPATTMMMMMNRQTIFFPESPRPSTSISTFSNLDHLDPNMIEQQQPISTQGTNSLNRPLKILSMLTNQTGQTKSLQDSNMIEMSAMNNHRQQSPRINISNSDIYSTFNQQQQVRKKPPPPPPPPRRSFNSIIEQQPLQSNSMPTTPIHQRSQSNHQNNYNDNGGDDDVLFVKQLNLATPNTATLRNENFFANCVKTMTNNFADSHFRRDDDNGDNDDHQSTTTTNKSGLRIQNNSFFINKNRTLPLPNHHHHGQQQQQQNNNNNMITNSSSSSAESMYFANDNIGTIKHNMPAPSFGHSSSTSSSSSSSPSSSLSPSTTTTTSSSCSDKVLSSSSSTSMNINNNKQVTGIESESLNKRDSSQKIDDSLEHIEMMLATLKMQLDSID</sequence>
<feature type="compositionally biased region" description="Polar residues" evidence="3">
    <location>
        <begin position="979"/>
        <end position="1001"/>
    </location>
</feature>
<dbReference type="PANTHER" id="PTHR24174:SF16">
    <property type="entry name" value="CASKIN-2"/>
    <property type="match status" value="1"/>
</dbReference>
<dbReference type="PANTHER" id="PTHR24174">
    <property type="entry name" value="ANKYRIN REPEAT AND STERILE ALPHA MOTIF DOMAIN-CONTAINING PROTEIN 1"/>
    <property type="match status" value="1"/>
</dbReference>
<proteinExistence type="predicted"/>
<feature type="region of interest" description="Disordered" evidence="3">
    <location>
        <begin position="866"/>
        <end position="924"/>
    </location>
</feature>
<protein>
    <submittedName>
        <fullName evidence="6">GATA zinc finger domain-containing protein 7-like</fullName>
    </submittedName>
</protein>
<reference evidence="6" key="1">
    <citation type="submission" date="2025-08" db="UniProtKB">
        <authorList>
            <consortium name="RefSeq"/>
        </authorList>
    </citation>
    <scope>IDENTIFICATION</scope>
    <source>
        <strain evidence="6">Airmid</strain>
    </source>
</reference>
<feature type="compositionally biased region" description="Low complexity" evidence="3">
    <location>
        <begin position="130"/>
        <end position="142"/>
    </location>
</feature>
<keyword evidence="1" id="KW-0677">Repeat</keyword>